<dbReference type="AlphaFoldDB" id="A0A317PCJ4"/>
<gene>
    <name evidence="1" type="ORF">DFR52_11120</name>
</gene>
<dbReference type="RefSeq" id="WP_146215665.1">
    <property type="nucleotide sequence ID" value="NZ_QGTR01000011.1"/>
</dbReference>
<organism evidence="1 2">
    <name type="scientific">Hoeflea marina</name>
    <dbReference type="NCBI Taxonomy" id="274592"/>
    <lineage>
        <taxon>Bacteria</taxon>
        <taxon>Pseudomonadati</taxon>
        <taxon>Pseudomonadota</taxon>
        <taxon>Alphaproteobacteria</taxon>
        <taxon>Hyphomicrobiales</taxon>
        <taxon>Rhizobiaceae</taxon>
        <taxon>Hoeflea</taxon>
    </lineage>
</organism>
<dbReference type="OrthoDB" id="7366131at2"/>
<dbReference type="Proteomes" id="UP000246352">
    <property type="component" value="Unassembled WGS sequence"/>
</dbReference>
<comment type="caution">
    <text evidence="1">The sequence shown here is derived from an EMBL/GenBank/DDBJ whole genome shotgun (WGS) entry which is preliminary data.</text>
</comment>
<protein>
    <submittedName>
        <fullName evidence="1">Uncharacterized protein</fullName>
    </submittedName>
</protein>
<evidence type="ECO:0000313" key="1">
    <source>
        <dbReference type="EMBL" id="PWV95389.1"/>
    </source>
</evidence>
<sequence>MQSDVTNFMRQIALLSDTDELDRRCREFMLSIPPSLGLEVAAALAQAHPFYLPPIGAENAARLRPEPTQFSELVMRAKLSCRYSTQLNLLVAAAPDPAADFLAGALRKGIGLPEADLSASTLSPAASLALGQFQIEQQTDELALIRGGMNGLGYVARHALVCTPYLCGQMRLFNVRPVLMTRNLLDQLVLLDAGAVAARAGRADDAPAVPDGLPCNYHLLDDAERLEMLTDLRLGWLLRFFVSWKSCESTGLVEPVWVSGDGEMLAQPLQLARRIAGQIGHEAIVADLLTDALLEPADELRRPAVGASPITPQLRDRIHAICCSFEADIDLSPILESAVV</sequence>
<accession>A0A317PCJ4</accession>
<evidence type="ECO:0000313" key="2">
    <source>
        <dbReference type="Proteomes" id="UP000246352"/>
    </source>
</evidence>
<dbReference type="EMBL" id="QGTR01000011">
    <property type="protein sequence ID" value="PWV95389.1"/>
    <property type="molecule type" value="Genomic_DNA"/>
</dbReference>
<keyword evidence="2" id="KW-1185">Reference proteome</keyword>
<proteinExistence type="predicted"/>
<reference evidence="1 2" key="1">
    <citation type="submission" date="2018-05" db="EMBL/GenBank/DDBJ databases">
        <title>Genomic Encyclopedia of Type Strains, Phase IV (KMG-IV): sequencing the most valuable type-strain genomes for metagenomic binning, comparative biology and taxonomic classification.</title>
        <authorList>
            <person name="Goeker M."/>
        </authorList>
    </citation>
    <scope>NUCLEOTIDE SEQUENCE [LARGE SCALE GENOMIC DNA]</scope>
    <source>
        <strain evidence="1 2">DSM 16791</strain>
    </source>
</reference>
<name>A0A317PCJ4_9HYPH</name>